<dbReference type="InterPro" id="IPR021842">
    <property type="entry name" value="DUF3435"/>
</dbReference>
<reference evidence="2" key="1">
    <citation type="submission" date="2023-02" db="EMBL/GenBank/DDBJ databases">
        <title>Colletotrichum kahawae CIFC_Que2 genome sequencing and assembly.</title>
        <authorList>
            <person name="Baroncelli R."/>
        </authorList>
    </citation>
    <scope>NUCLEOTIDE SEQUENCE</scope>
    <source>
        <strain evidence="2">CIFC_Que2</strain>
    </source>
</reference>
<feature type="coiled-coil region" evidence="1">
    <location>
        <begin position="285"/>
        <end position="312"/>
    </location>
</feature>
<evidence type="ECO:0000313" key="3">
    <source>
        <dbReference type="Proteomes" id="UP001281614"/>
    </source>
</evidence>
<accession>A0AAE0CZ06</accession>
<evidence type="ECO:0000256" key="1">
    <source>
        <dbReference type="SAM" id="Coils"/>
    </source>
</evidence>
<name>A0AAE0CZ06_COLKA</name>
<dbReference type="EMBL" id="VYYT01000799">
    <property type="protein sequence ID" value="KAK2729318.1"/>
    <property type="molecule type" value="Genomic_DNA"/>
</dbReference>
<keyword evidence="3" id="KW-1185">Reference proteome</keyword>
<dbReference type="Pfam" id="PF11917">
    <property type="entry name" value="DUF3435"/>
    <property type="match status" value="1"/>
</dbReference>
<keyword evidence="1" id="KW-0175">Coiled coil</keyword>
<sequence>MNGKPVVAAVDLNVLLVFNIAFDSGVFRSEGQRIQLAGLYQLLCYTGARPAELVDSEISESLPKLTTFRTVFYFTPAKKILFCAVSTIISLALRDQAFEASSLKHAAAVLGLKVQGSVQSMALRWKQSMLKIPVFRNFNGTELSPDQPMPYHKLRDDLHRQSLNAGFEVPWTPRFFRRGAANAANGNAPDSVRDQMMRHDPKFATFHGAYLNEKVNFDLQNTFLEETTESQLYKLFTHVSLTRDPRATRDMVPQEVWDNLPPDPEIQELVLQREKLKAGRYRIQGNEHEVKIRQLTEKIRNKEDRRDKTVAKAYRSYHFYNRSTWETERQALGVEEDEYVKPVINLKIPERARLADILCY</sequence>
<proteinExistence type="predicted"/>
<evidence type="ECO:0000313" key="2">
    <source>
        <dbReference type="EMBL" id="KAK2729318.1"/>
    </source>
</evidence>
<dbReference type="AlphaFoldDB" id="A0AAE0CZ06"/>
<gene>
    <name evidence="2" type="ORF">CKAH01_10267</name>
</gene>
<dbReference type="PANTHER" id="PTHR37535:SF4">
    <property type="entry name" value="FLUG DOMAIN-CONTAINING PROTEIN"/>
    <property type="match status" value="1"/>
</dbReference>
<comment type="caution">
    <text evidence="2">The sequence shown here is derived from an EMBL/GenBank/DDBJ whole genome shotgun (WGS) entry which is preliminary data.</text>
</comment>
<protein>
    <submittedName>
        <fullName evidence="2">FluG domain-containing protein</fullName>
    </submittedName>
</protein>
<dbReference type="Proteomes" id="UP001281614">
    <property type="component" value="Unassembled WGS sequence"/>
</dbReference>
<dbReference type="PANTHER" id="PTHR37535">
    <property type="entry name" value="FLUG DOMAIN PROTEIN"/>
    <property type="match status" value="1"/>
</dbReference>
<organism evidence="2 3">
    <name type="scientific">Colletotrichum kahawae</name>
    <name type="common">Coffee berry disease fungus</name>
    <dbReference type="NCBI Taxonomy" id="34407"/>
    <lineage>
        <taxon>Eukaryota</taxon>
        <taxon>Fungi</taxon>
        <taxon>Dikarya</taxon>
        <taxon>Ascomycota</taxon>
        <taxon>Pezizomycotina</taxon>
        <taxon>Sordariomycetes</taxon>
        <taxon>Hypocreomycetidae</taxon>
        <taxon>Glomerellales</taxon>
        <taxon>Glomerellaceae</taxon>
        <taxon>Colletotrichum</taxon>
        <taxon>Colletotrichum gloeosporioides species complex</taxon>
    </lineage>
</organism>